<evidence type="ECO:0000256" key="2">
    <source>
        <dbReference type="ARBA" id="ARBA00022898"/>
    </source>
</evidence>
<dbReference type="GO" id="GO:0008483">
    <property type="term" value="F:transaminase activity"/>
    <property type="evidence" value="ECO:0007669"/>
    <property type="project" value="UniProtKB-KW"/>
</dbReference>
<keyword evidence="5" id="KW-1185">Reference proteome</keyword>
<organism evidence="4 5">
    <name type="scientific">Solibacillus palustris</name>
    <dbReference type="NCBI Taxonomy" id="2908203"/>
    <lineage>
        <taxon>Bacteria</taxon>
        <taxon>Bacillati</taxon>
        <taxon>Bacillota</taxon>
        <taxon>Bacilli</taxon>
        <taxon>Bacillales</taxon>
        <taxon>Caryophanaceae</taxon>
        <taxon>Solibacillus</taxon>
    </lineage>
</organism>
<keyword evidence="2" id="KW-0663">Pyridoxal phosphate</keyword>
<feature type="domain" description="Aminotransferase class I/classII large" evidence="3">
    <location>
        <begin position="24"/>
        <end position="344"/>
    </location>
</feature>
<dbReference type="Pfam" id="PF00155">
    <property type="entry name" value="Aminotran_1_2"/>
    <property type="match status" value="1"/>
</dbReference>
<evidence type="ECO:0000313" key="4">
    <source>
        <dbReference type="EMBL" id="MCH7321950.1"/>
    </source>
</evidence>
<dbReference type="CDD" id="cd00609">
    <property type="entry name" value="AAT_like"/>
    <property type="match status" value="1"/>
</dbReference>
<keyword evidence="4" id="KW-0032">Aminotransferase</keyword>
<dbReference type="PANTHER" id="PTHR42885:SF1">
    <property type="entry name" value="THREONINE-PHOSPHATE DECARBOXYLASE"/>
    <property type="match status" value="1"/>
</dbReference>
<dbReference type="InterPro" id="IPR004839">
    <property type="entry name" value="Aminotransferase_I/II_large"/>
</dbReference>
<name>A0ABS9UC76_9BACL</name>
<comment type="cofactor">
    <cofactor evidence="1">
        <name>pyridoxal 5'-phosphate</name>
        <dbReference type="ChEBI" id="CHEBI:597326"/>
    </cofactor>
</comment>
<dbReference type="EMBL" id="JAKZFC010000002">
    <property type="protein sequence ID" value="MCH7321950.1"/>
    <property type="molecule type" value="Genomic_DNA"/>
</dbReference>
<dbReference type="InterPro" id="IPR015421">
    <property type="entry name" value="PyrdxlP-dep_Trfase_major"/>
</dbReference>
<dbReference type="InterPro" id="IPR015422">
    <property type="entry name" value="PyrdxlP-dep_Trfase_small"/>
</dbReference>
<dbReference type="Proteomes" id="UP001316087">
    <property type="component" value="Unassembled WGS sequence"/>
</dbReference>
<evidence type="ECO:0000313" key="5">
    <source>
        <dbReference type="Proteomes" id="UP001316087"/>
    </source>
</evidence>
<comment type="caution">
    <text evidence="4">The sequence shown here is derived from an EMBL/GenBank/DDBJ whole genome shotgun (WGS) entry which is preliminary data.</text>
</comment>
<dbReference type="RefSeq" id="WP_241368999.1">
    <property type="nucleotide sequence ID" value="NZ_JAKZFC010000002.1"/>
</dbReference>
<proteinExistence type="predicted"/>
<accession>A0ABS9UC76</accession>
<dbReference type="InterPro" id="IPR015424">
    <property type="entry name" value="PyrdxlP-dep_Trfase"/>
</dbReference>
<protein>
    <submittedName>
        <fullName evidence="4">Aminotransferase class I/II-fold pyridoxal phosphate-dependent enzyme</fullName>
    </submittedName>
</protein>
<sequence length="360" mass="41294">MQLPAHGANASTLYEAMRITMPQQVIDLSENVNALGIPAAIIQAWPKLIEKVSAYPHEQAEPFRSLVAKSHVVQSQQVLVTNGAAEGLMVLAQYFKGQNVVVLEPSFSEYKRTLQQHNCQIQSIVANDLECYKFDMNDLHNRLQNAQACYICNPNNPTGVLLDREWIEALVKRHRQCIFIVDEAFIDWTDEAQSVITLIKQYVNIIVIRSMTKMFAMAGVRLGYMLGQKVEKLRPHLPHWSVSNIAIDLGCICLEQQKFIVESRDYSANLLKKMKHYFHSIDCIYTNSAANYLLFKLPATFNTQHFFSYLLVRGIVLRHTKNYEGLHGEWFRIAVKTENMWEQAKKEIDDYVKNNSLLSP</sequence>
<dbReference type="Gene3D" id="3.90.1150.10">
    <property type="entry name" value="Aspartate Aminotransferase, domain 1"/>
    <property type="match status" value="1"/>
</dbReference>
<keyword evidence="4" id="KW-0808">Transferase</keyword>
<evidence type="ECO:0000256" key="1">
    <source>
        <dbReference type="ARBA" id="ARBA00001933"/>
    </source>
</evidence>
<gene>
    <name evidence="4" type="ORF">LZ480_08595</name>
</gene>
<reference evidence="4 5" key="1">
    <citation type="submission" date="2022-03" db="EMBL/GenBank/DDBJ databases">
        <authorList>
            <person name="Jo J.-H."/>
            <person name="Im W.-T."/>
        </authorList>
    </citation>
    <scope>NUCLEOTIDE SEQUENCE [LARGE SCALE GENOMIC DNA]</scope>
    <source>
        <strain evidence="4 5">MA9</strain>
    </source>
</reference>
<dbReference type="Gene3D" id="3.40.640.10">
    <property type="entry name" value="Type I PLP-dependent aspartate aminotransferase-like (Major domain)"/>
    <property type="match status" value="1"/>
</dbReference>
<dbReference type="SUPFAM" id="SSF53383">
    <property type="entry name" value="PLP-dependent transferases"/>
    <property type="match status" value="1"/>
</dbReference>
<dbReference type="PANTHER" id="PTHR42885">
    <property type="entry name" value="HISTIDINOL-PHOSPHATE AMINOTRANSFERASE-RELATED"/>
    <property type="match status" value="1"/>
</dbReference>
<evidence type="ECO:0000259" key="3">
    <source>
        <dbReference type="Pfam" id="PF00155"/>
    </source>
</evidence>